<evidence type="ECO:0000256" key="3">
    <source>
        <dbReference type="ARBA" id="ARBA00022729"/>
    </source>
</evidence>
<feature type="chain" id="PRO_5014702547" evidence="4">
    <location>
        <begin position="23"/>
        <end position="432"/>
    </location>
</feature>
<dbReference type="PANTHER" id="PTHR30061:SF50">
    <property type="entry name" value="MALTOSE_MALTODEXTRIN-BINDING PERIPLASMIC PROTEIN"/>
    <property type="match status" value="1"/>
</dbReference>
<reference evidence="5 6" key="1">
    <citation type="submission" date="2017-11" db="EMBL/GenBank/DDBJ databases">
        <title>Draft genome sequences of strains TRE 1, TRE D, TRE H and TRI 7, isolated from tamarins, belonging to four potential novel Bifidobacterium species.</title>
        <authorList>
            <person name="Mattarelli P."/>
            <person name="Modesto M."/>
            <person name="Bonetti A."/>
            <person name="Puglisi E."/>
            <person name="Morelli L."/>
        </authorList>
    </citation>
    <scope>NUCLEOTIDE SEQUENCE [LARGE SCALE GENOMIC DNA]</scope>
    <source>
        <strain evidence="6">TRED</strain>
    </source>
</reference>
<dbReference type="Proteomes" id="UP000228755">
    <property type="component" value="Unassembled WGS sequence"/>
</dbReference>
<gene>
    <name evidence="5" type="ORF">CUU80_00225</name>
</gene>
<keyword evidence="6" id="KW-1185">Reference proteome</keyword>
<dbReference type="PROSITE" id="PS51257">
    <property type="entry name" value="PROKAR_LIPOPROTEIN"/>
    <property type="match status" value="1"/>
</dbReference>
<sequence length="432" mass="47335">MRFSAKGVVAVGGAVAMVMSMAACGGSNNNASSSDGKLSGEITFQTWNLKNDKYTPYFEDLIAAYEKDNPGTKIKWVDQPSEGYEDKLSADAAAGSLPDVIDMGPNAAYILAKAGTLLNIAQEDPSAKDLYLDNAWKGATFKGEGLEEGTYGFPWYLNTGPTFYNKAAVEACGADASNLPTTYDDFFKLADQIGKTCGEKGISMLAKLPNSENYGEYGVEMMNKDRTSYTFNSDKAQSFIENYKKMYDSGALSKEALNANWNGETDAFKQGKVMAMAGSLYSVNDFKENAPEVYKNLIVTKRLANSSANIFMEMLVVNSQTKNKALAIDFAKYVTNKENQVKFDKLANIFPSTKDSMDDPFFKPEGDDLESQAMRISAEQIETGTLWVPPEFSEAQDTTNLREQVAQAIQGKQSVKDALDSAVKFSDERLQQ</sequence>
<dbReference type="GO" id="GO:1901982">
    <property type="term" value="F:maltose binding"/>
    <property type="evidence" value="ECO:0007669"/>
    <property type="project" value="TreeGrafter"/>
</dbReference>
<dbReference type="RefSeq" id="WP_100495363.1">
    <property type="nucleotide sequence ID" value="NZ_PGLQ01000001.1"/>
</dbReference>
<evidence type="ECO:0000313" key="6">
    <source>
        <dbReference type="Proteomes" id="UP000228755"/>
    </source>
</evidence>
<keyword evidence="3 4" id="KW-0732">Signal</keyword>
<keyword evidence="2" id="KW-0813">Transport</keyword>
<evidence type="ECO:0000256" key="2">
    <source>
        <dbReference type="ARBA" id="ARBA00022448"/>
    </source>
</evidence>
<feature type="signal peptide" evidence="4">
    <location>
        <begin position="1"/>
        <end position="22"/>
    </location>
</feature>
<evidence type="ECO:0000313" key="5">
    <source>
        <dbReference type="EMBL" id="PJM79623.1"/>
    </source>
</evidence>
<comment type="caution">
    <text evidence="5">The sequence shown here is derived from an EMBL/GenBank/DDBJ whole genome shotgun (WGS) entry which is preliminary data.</text>
</comment>
<evidence type="ECO:0000256" key="4">
    <source>
        <dbReference type="SAM" id="SignalP"/>
    </source>
</evidence>
<dbReference type="AlphaFoldDB" id="A0A2M9HS40"/>
<evidence type="ECO:0000256" key="1">
    <source>
        <dbReference type="ARBA" id="ARBA00008520"/>
    </source>
</evidence>
<dbReference type="Gene3D" id="3.40.190.10">
    <property type="entry name" value="Periplasmic binding protein-like II"/>
    <property type="match status" value="1"/>
</dbReference>
<proteinExistence type="inferred from homology"/>
<dbReference type="GO" id="GO:0015768">
    <property type="term" value="P:maltose transport"/>
    <property type="evidence" value="ECO:0007669"/>
    <property type="project" value="TreeGrafter"/>
</dbReference>
<protein>
    <submittedName>
        <fullName evidence="5">Sugar ABC transporter substrate-binding protein</fullName>
    </submittedName>
</protein>
<dbReference type="OrthoDB" id="4289620at2"/>
<dbReference type="InterPro" id="IPR006059">
    <property type="entry name" value="SBP"/>
</dbReference>
<organism evidence="5 6">
    <name type="scientific">Bifidobacterium scaligerum</name>
    <dbReference type="NCBI Taxonomy" id="2052656"/>
    <lineage>
        <taxon>Bacteria</taxon>
        <taxon>Bacillati</taxon>
        <taxon>Actinomycetota</taxon>
        <taxon>Actinomycetes</taxon>
        <taxon>Bifidobacteriales</taxon>
        <taxon>Bifidobacteriaceae</taxon>
        <taxon>Bifidobacterium</taxon>
    </lineage>
</organism>
<dbReference type="PANTHER" id="PTHR30061">
    <property type="entry name" value="MALTOSE-BINDING PERIPLASMIC PROTEIN"/>
    <property type="match status" value="1"/>
</dbReference>
<accession>A0A2M9HS40</accession>
<dbReference type="Pfam" id="PF13416">
    <property type="entry name" value="SBP_bac_8"/>
    <property type="match status" value="1"/>
</dbReference>
<name>A0A2M9HS40_9BIFI</name>
<dbReference type="EMBL" id="PGLQ01000001">
    <property type="protein sequence ID" value="PJM79623.1"/>
    <property type="molecule type" value="Genomic_DNA"/>
</dbReference>
<comment type="similarity">
    <text evidence="1">Belongs to the bacterial solute-binding protein 1 family.</text>
</comment>
<dbReference type="SUPFAM" id="SSF53850">
    <property type="entry name" value="Periplasmic binding protein-like II"/>
    <property type="match status" value="1"/>
</dbReference>
<dbReference type="GO" id="GO:0042956">
    <property type="term" value="P:maltodextrin transmembrane transport"/>
    <property type="evidence" value="ECO:0007669"/>
    <property type="project" value="TreeGrafter"/>
</dbReference>
<dbReference type="GO" id="GO:0055052">
    <property type="term" value="C:ATP-binding cassette (ABC) transporter complex, substrate-binding subunit-containing"/>
    <property type="evidence" value="ECO:0007669"/>
    <property type="project" value="TreeGrafter"/>
</dbReference>
<dbReference type="CDD" id="cd13585">
    <property type="entry name" value="PBP2_TMBP_like"/>
    <property type="match status" value="1"/>
</dbReference>